<comment type="similarity">
    <text evidence="1">Belongs to the universal ribosomal protein uL30 family.</text>
</comment>
<keyword evidence="4" id="KW-1185">Reference proteome</keyword>
<evidence type="ECO:0000259" key="2">
    <source>
        <dbReference type="Pfam" id="PF00327"/>
    </source>
</evidence>
<dbReference type="InterPro" id="IPR036919">
    <property type="entry name" value="Ribo_uL30_ferredoxin-like_sf"/>
</dbReference>
<feature type="non-terminal residue" evidence="3">
    <location>
        <position position="57"/>
    </location>
</feature>
<dbReference type="AlphaFoldDB" id="A0A4P9W900"/>
<dbReference type="SUPFAM" id="SSF55129">
    <property type="entry name" value="Ribosomal protein L30p/L7e"/>
    <property type="match status" value="1"/>
</dbReference>
<accession>A0A4P9W900</accession>
<evidence type="ECO:0000313" key="3">
    <source>
        <dbReference type="EMBL" id="RKO87578.1"/>
    </source>
</evidence>
<dbReference type="EMBL" id="KZ997317">
    <property type="protein sequence ID" value="RKO87578.1"/>
    <property type="molecule type" value="Genomic_DNA"/>
</dbReference>
<feature type="domain" description="Large ribosomal subunit protein uL30-like ferredoxin-like fold" evidence="2">
    <location>
        <begin position="2"/>
        <end position="52"/>
    </location>
</feature>
<protein>
    <recommendedName>
        <fullName evidence="2">Large ribosomal subunit protein uL30-like ferredoxin-like fold domain-containing protein</fullName>
    </recommendedName>
</protein>
<proteinExistence type="inferred from homology"/>
<evidence type="ECO:0000256" key="1">
    <source>
        <dbReference type="ARBA" id="ARBA00007594"/>
    </source>
</evidence>
<name>A0A4P9W900_9FUNG</name>
<dbReference type="OrthoDB" id="509901at2759"/>
<evidence type="ECO:0000313" key="4">
    <source>
        <dbReference type="Proteomes" id="UP000269721"/>
    </source>
</evidence>
<dbReference type="Gene3D" id="3.30.1390.20">
    <property type="entry name" value="Ribosomal protein L30, ferredoxin-like fold domain"/>
    <property type="match status" value="1"/>
</dbReference>
<gene>
    <name evidence="3" type="ORF">BDK51DRAFT_13791</name>
</gene>
<feature type="non-terminal residue" evidence="3">
    <location>
        <position position="1"/>
    </location>
</feature>
<dbReference type="Proteomes" id="UP000269721">
    <property type="component" value="Unassembled WGS sequence"/>
</dbReference>
<dbReference type="Pfam" id="PF00327">
    <property type="entry name" value="Ribosomal_L30"/>
    <property type="match status" value="1"/>
</dbReference>
<sequence>YYEVMQTRGVVGLPQAVREKVAALGLRRRNHVVWLRVDPRAAGLILDVRELVSVRLT</sequence>
<reference evidence="4" key="1">
    <citation type="journal article" date="2018" name="Nat. Microbiol.">
        <title>Leveraging single-cell genomics to expand the fungal tree of life.</title>
        <authorList>
            <person name="Ahrendt S.R."/>
            <person name="Quandt C.A."/>
            <person name="Ciobanu D."/>
            <person name="Clum A."/>
            <person name="Salamov A."/>
            <person name="Andreopoulos B."/>
            <person name="Cheng J.F."/>
            <person name="Woyke T."/>
            <person name="Pelin A."/>
            <person name="Henrissat B."/>
            <person name="Reynolds N.K."/>
            <person name="Benny G.L."/>
            <person name="Smith M.E."/>
            <person name="James T.Y."/>
            <person name="Grigoriev I.V."/>
        </authorList>
    </citation>
    <scope>NUCLEOTIDE SEQUENCE [LARGE SCALE GENOMIC DNA]</scope>
</reference>
<organism evidence="3 4">
    <name type="scientific">Blyttiomyces helicus</name>
    <dbReference type="NCBI Taxonomy" id="388810"/>
    <lineage>
        <taxon>Eukaryota</taxon>
        <taxon>Fungi</taxon>
        <taxon>Fungi incertae sedis</taxon>
        <taxon>Chytridiomycota</taxon>
        <taxon>Chytridiomycota incertae sedis</taxon>
        <taxon>Chytridiomycetes</taxon>
        <taxon>Chytridiomycetes incertae sedis</taxon>
        <taxon>Blyttiomyces</taxon>
    </lineage>
</organism>
<dbReference type="InterPro" id="IPR016082">
    <property type="entry name" value="Ribosomal_uL30_ferredoxin-like"/>
</dbReference>